<gene>
    <name evidence="1" type="ORF">L3Y34_000548</name>
</gene>
<dbReference type="EMBL" id="CP090893">
    <property type="protein sequence ID" value="ULT99274.1"/>
    <property type="molecule type" value="Genomic_DNA"/>
</dbReference>
<reference evidence="1 2" key="1">
    <citation type="submission" date="2022-05" db="EMBL/GenBank/DDBJ databases">
        <title>Chromosome-level reference genomes for two strains of Caenorhabditis briggsae: an improved platform for comparative genomics.</title>
        <authorList>
            <person name="Stevens L."/>
            <person name="Andersen E.C."/>
        </authorList>
    </citation>
    <scope>NUCLEOTIDE SEQUENCE [LARGE SCALE GENOMIC DNA]</scope>
    <source>
        <strain evidence="1">QX1410_ONT</strain>
        <tissue evidence="1">Whole-organism</tissue>
    </source>
</reference>
<dbReference type="Proteomes" id="UP000827892">
    <property type="component" value="Chromosome III"/>
</dbReference>
<name>A0AAE9IP25_CAEBR</name>
<protein>
    <submittedName>
        <fullName evidence="1">Uncharacterized protein</fullName>
    </submittedName>
</protein>
<evidence type="ECO:0000313" key="1">
    <source>
        <dbReference type="EMBL" id="ULT99274.1"/>
    </source>
</evidence>
<dbReference type="AlphaFoldDB" id="A0AAE9IP25"/>
<proteinExistence type="predicted"/>
<sequence>MQVVLKVENRDYNLLFPSFSEYSNPLIECNSGNSLRIVDTRISDRFDIVITNRQEELSKLYKDAVIGKRFGMGILRTLCSIRTFVTLIIDGKSPKVLKKFAVKGLSNDKACIALQQLLRQEDPSEMNRKKTEFANGFMIVPDPIYEMTEKGFLEFGTETAMRLSPEASK</sequence>
<organism evidence="1 2">
    <name type="scientific">Caenorhabditis briggsae</name>
    <dbReference type="NCBI Taxonomy" id="6238"/>
    <lineage>
        <taxon>Eukaryota</taxon>
        <taxon>Metazoa</taxon>
        <taxon>Ecdysozoa</taxon>
        <taxon>Nematoda</taxon>
        <taxon>Chromadorea</taxon>
        <taxon>Rhabditida</taxon>
        <taxon>Rhabditina</taxon>
        <taxon>Rhabditomorpha</taxon>
        <taxon>Rhabditoidea</taxon>
        <taxon>Rhabditidae</taxon>
        <taxon>Peloderinae</taxon>
        <taxon>Caenorhabditis</taxon>
    </lineage>
</organism>
<evidence type="ECO:0000313" key="2">
    <source>
        <dbReference type="Proteomes" id="UP000827892"/>
    </source>
</evidence>
<accession>A0AAE9IP25</accession>